<evidence type="ECO:0000256" key="6">
    <source>
        <dbReference type="SAM" id="MobiDB-lite"/>
    </source>
</evidence>
<evidence type="ECO:0000313" key="9">
    <source>
        <dbReference type="EMBL" id="KGM11179.1"/>
    </source>
</evidence>
<evidence type="ECO:0000256" key="1">
    <source>
        <dbReference type="ARBA" id="ARBA00010641"/>
    </source>
</evidence>
<dbReference type="NCBIfam" id="NF007214">
    <property type="entry name" value="PRK09636.1"/>
    <property type="match status" value="1"/>
</dbReference>
<reference evidence="9 10" key="1">
    <citation type="submission" date="2013-08" db="EMBL/GenBank/DDBJ databases">
        <title>Genome sequencing of Cellulomonas carbonis T26.</title>
        <authorList>
            <person name="Chen F."/>
            <person name="Li Y."/>
            <person name="Wang G."/>
        </authorList>
    </citation>
    <scope>NUCLEOTIDE SEQUENCE [LARGE SCALE GENOMIC DNA]</scope>
    <source>
        <strain evidence="9 10">T26</strain>
    </source>
</reference>
<feature type="domain" description="RNA polymerase sigma factor 70 region 4 type 2" evidence="8">
    <location>
        <begin position="128"/>
        <end position="179"/>
    </location>
</feature>
<evidence type="ECO:0000256" key="2">
    <source>
        <dbReference type="ARBA" id="ARBA00011344"/>
    </source>
</evidence>
<dbReference type="SUPFAM" id="SSF88946">
    <property type="entry name" value="Sigma2 domain of RNA polymerase sigma factors"/>
    <property type="match status" value="1"/>
</dbReference>
<protein>
    <submittedName>
        <fullName evidence="9">RNA polymerase subunit sigma-70</fullName>
    </submittedName>
</protein>
<feature type="region of interest" description="Disordered" evidence="6">
    <location>
        <begin position="1"/>
        <end position="22"/>
    </location>
</feature>
<dbReference type="InterPro" id="IPR013324">
    <property type="entry name" value="RNA_pol_sigma_r3/r4-like"/>
</dbReference>
<dbReference type="InterPro" id="IPR007627">
    <property type="entry name" value="RNA_pol_sigma70_r2"/>
</dbReference>
<dbReference type="Pfam" id="PF08281">
    <property type="entry name" value="Sigma70_r4_2"/>
    <property type="match status" value="1"/>
</dbReference>
<feature type="compositionally biased region" description="Basic and acidic residues" evidence="6">
    <location>
        <begin position="1"/>
        <end position="20"/>
    </location>
</feature>
<dbReference type="InterPro" id="IPR032710">
    <property type="entry name" value="NTF2-like_dom_sf"/>
</dbReference>
<comment type="similarity">
    <text evidence="1">Belongs to the sigma-70 factor family. ECF subfamily.</text>
</comment>
<evidence type="ECO:0000256" key="5">
    <source>
        <dbReference type="ARBA" id="ARBA00023163"/>
    </source>
</evidence>
<comment type="caution">
    <text evidence="9">The sequence shown here is derived from an EMBL/GenBank/DDBJ whole genome shotgun (WGS) entry which is preliminary data.</text>
</comment>
<dbReference type="InterPro" id="IPR013325">
    <property type="entry name" value="RNA_pol_sigma_r2"/>
</dbReference>
<keyword evidence="5" id="KW-0804">Transcription</keyword>
<dbReference type="Pfam" id="PF04542">
    <property type="entry name" value="Sigma70_r2"/>
    <property type="match status" value="1"/>
</dbReference>
<dbReference type="EMBL" id="AXCY01000028">
    <property type="protein sequence ID" value="KGM11179.1"/>
    <property type="molecule type" value="Genomic_DNA"/>
</dbReference>
<evidence type="ECO:0000259" key="8">
    <source>
        <dbReference type="Pfam" id="PF08281"/>
    </source>
</evidence>
<dbReference type="InterPro" id="IPR014284">
    <property type="entry name" value="RNA_pol_sigma-70_dom"/>
</dbReference>
<evidence type="ECO:0000259" key="7">
    <source>
        <dbReference type="Pfam" id="PF04542"/>
    </source>
</evidence>
<proteinExistence type="inferred from homology"/>
<dbReference type="InterPro" id="IPR013249">
    <property type="entry name" value="RNA_pol_sigma70_r4_t2"/>
</dbReference>
<dbReference type="Gene3D" id="3.10.450.50">
    <property type="match status" value="1"/>
</dbReference>
<evidence type="ECO:0000256" key="4">
    <source>
        <dbReference type="ARBA" id="ARBA00023082"/>
    </source>
</evidence>
<dbReference type="GO" id="GO:0006352">
    <property type="term" value="P:DNA-templated transcription initiation"/>
    <property type="evidence" value="ECO:0007669"/>
    <property type="project" value="InterPro"/>
</dbReference>
<reference evidence="9 10" key="2">
    <citation type="journal article" date="2015" name="Stand. Genomic Sci.">
        <title>Draft genome sequence of Cellulomonas carbonis T26(T) and comparative analysis of six Cellulomonas genomes.</title>
        <authorList>
            <person name="Zhuang W."/>
            <person name="Zhang S."/>
            <person name="Xia X."/>
            <person name="Wang G."/>
        </authorList>
    </citation>
    <scope>NUCLEOTIDE SEQUENCE [LARGE SCALE GENOMIC DNA]</scope>
    <source>
        <strain evidence="9 10">T26</strain>
    </source>
</reference>
<dbReference type="RefSeq" id="WP_229734647.1">
    <property type="nucleotide sequence ID" value="NZ_AXCY01000028.1"/>
</dbReference>
<keyword evidence="3" id="KW-0805">Transcription regulation</keyword>
<feature type="domain" description="RNA polymerase sigma-70 region 2" evidence="7">
    <location>
        <begin position="33"/>
        <end position="93"/>
    </location>
</feature>
<dbReference type="SUPFAM" id="SSF88659">
    <property type="entry name" value="Sigma3 and sigma4 domains of RNA polymerase sigma factors"/>
    <property type="match status" value="1"/>
</dbReference>
<accession>A0A0A0BVL2</accession>
<gene>
    <name evidence="9" type="ORF">N868_11960</name>
</gene>
<comment type="subunit">
    <text evidence="2">Interacts transiently with the RNA polymerase catalytic core formed by RpoA, RpoB, RpoC and RpoZ (2 alpha, 1 beta, 1 beta' and 1 omega subunit) to form the RNA polymerase holoenzyme that can initiate transcription.</text>
</comment>
<dbReference type="SUPFAM" id="SSF54427">
    <property type="entry name" value="NTF2-like"/>
    <property type="match status" value="1"/>
</dbReference>
<organism evidence="9 10">
    <name type="scientific">Cellulomonas carbonis T26</name>
    <dbReference type="NCBI Taxonomy" id="947969"/>
    <lineage>
        <taxon>Bacteria</taxon>
        <taxon>Bacillati</taxon>
        <taxon>Actinomycetota</taxon>
        <taxon>Actinomycetes</taxon>
        <taxon>Micrococcales</taxon>
        <taxon>Cellulomonadaceae</taxon>
        <taxon>Cellulomonas</taxon>
    </lineage>
</organism>
<sequence>MAEREVHVDGRTDGGRRAVEAGRAAQGRAAELEQHRRRLVGLGYRMLGSVAEAEDVVQEAWLRLAGTDDVRDVGAWATTVVSRLCLDRLRSARARREAYVGPWLPEPVLTRVEDDPAAVAERDDSVRLALLVVLERLTPEQRVALVLHDSLGIPFAEVAEVLGTSVPTARQHASRARRTVADATPPEPVAPDVQRSVVAAFARAAAGGDVAELVRVLAPDVVLTSDGGGRVRAALRPVVGADPVARFLVGLATRARGDVQVVPVLVNGEVGLVVLLVEDGTTTDVSVVVPHVDAHGRVAAVDIVRNPDKLGSARSAQPGWLPGATEAPSSAAAPGSAHTAASVNP</sequence>
<keyword evidence="4" id="KW-0731">Sigma factor</keyword>
<dbReference type="GO" id="GO:0003677">
    <property type="term" value="F:DNA binding"/>
    <property type="evidence" value="ECO:0007669"/>
    <property type="project" value="InterPro"/>
</dbReference>
<dbReference type="NCBIfam" id="TIGR02937">
    <property type="entry name" value="sigma70-ECF"/>
    <property type="match status" value="1"/>
</dbReference>
<dbReference type="PANTHER" id="PTHR30173">
    <property type="entry name" value="SIGMA 19 FACTOR"/>
    <property type="match status" value="1"/>
</dbReference>
<evidence type="ECO:0000313" key="10">
    <source>
        <dbReference type="Proteomes" id="UP000029839"/>
    </source>
</evidence>
<dbReference type="Gene3D" id="1.10.1740.10">
    <property type="match status" value="1"/>
</dbReference>
<dbReference type="InterPro" id="IPR052704">
    <property type="entry name" value="ECF_Sigma-70_Domain"/>
</dbReference>
<dbReference type="InterPro" id="IPR036388">
    <property type="entry name" value="WH-like_DNA-bd_sf"/>
</dbReference>
<feature type="region of interest" description="Disordered" evidence="6">
    <location>
        <begin position="312"/>
        <end position="345"/>
    </location>
</feature>
<dbReference type="Gene3D" id="1.10.10.10">
    <property type="entry name" value="Winged helix-like DNA-binding domain superfamily/Winged helix DNA-binding domain"/>
    <property type="match status" value="1"/>
</dbReference>
<evidence type="ECO:0000256" key="3">
    <source>
        <dbReference type="ARBA" id="ARBA00023015"/>
    </source>
</evidence>
<feature type="compositionally biased region" description="Low complexity" evidence="6">
    <location>
        <begin position="323"/>
        <end position="345"/>
    </location>
</feature>
<name>A0A0A0BVL2_9CELL</name>
<dbReference type="GO" id="GO:0016987">
    <property type="term" value="F:sigma factor activity"/>
    <property type="evidence" value="ECO:0007669"/>
    <property type="project" value="UniProtKB-KW"/>
</dbReference>
<dbReference type="AlphaFoldDB" id="A0A0A0BVL2"/>
<dbReference type="PANTHER" id="PTHR30173:SF36">
    <property type="entry name" value="ECF RNA POLYMERASE SIGMA FACTOR SIGJ"/>
    <property type="match status" value="1"/>
</dbReference>
<dbReference type="Proteomes" id="UP000029839">
    <property type="component" value="Unassembled WGS sequence"/>
</dbReference>
<keyword evidence="10" id="KW-1185">Reference proteome</keyword>